<dbReference type="InterPro" id="IPR042757">
    <property type="entry name" value="ESAM"/>
</dbReference>
<dbReference type="PANTHER" id="PTHR44549">
    <property type="entry name" value="ENDOTHELIAL CELL-SELECTIVE ADHESION MOLECULE"/>
    <property type="match status" value="1"/>
</dbReference>
<dbReference type="AlphaFoldDB" id="A0A8C0H444"/>
<sequence>MGGTSFVPTAPATLWDSLPESLHHSCFQKPFLPGPLLSPASVLFHWSLGIAALWGVSGCSITCCEPQLLHLYALSCPLPATLIPGKYSVSSSQLPCATHLSPDSCRTSKCIVFSSVSFQILTYMDGTVKVQETYLKNRTGFVYPMPFFNISIAINNTQEMDSGEYMCTVNILDEDTINGKNIGLINLTVLVPPSPPMCQIHGKPYLGGNVTMSCKSSFSKPSPKYTWQRLISSNARLLPWLGVRPAGNVNTQRPCLLSLAPGTDSISAFLFREDAVAPKTPSWGKSSGSDIVSKNGTLSSVHTARDPKLYPSKPASDTASITTAAGSTVGYRPPYNHPRSRTLTPTPSLSSQSLPLYFPPGMNGSHYPSTVPSNRNTLHRTNGAQPQAPRQEPTVPQGLTTSTLTRMGAVPVMVPAQSQAGSLV</sequence>
<organism evidence="2 3">
    <name type="scientific">Chelonoidis abingdonii</name>
    <name type="common">Abingdon island giant tortoise</name>
    <name type="synonym">Testudo abingdonii</name>
    <dbReference type="NCBI Taxonomy" id="106734"/>
    <lineage>
        <taxon>Eukaryota</taxon>
        <taxon>Metazoa</taxon>
        <taxon>Chordata</taxon>
        <taxon>Craniata</taxon>
        <taxon>Vertebrata</taxon>
        <taxon>Euteleostomi</taxon>
        <taxon>Archelosauria</taxon>
        <taxon>Testudinata</taxon>
        <taxon>Testudines</taxon>
        <taxon>Cryptodira</taxon>
        <taxon>Durocryptodira</taxon>
        <taxon>Testudinoidea</taxon>
        <taxon>Testudinidae</taxon>
        <taxon>Chelonoidis</taxon>
    </lineage>
</organism>
<dbReference type="InterPro" id="IPR036179">
    <property type="entry name" value="Ig-like_dom_sf"/>
</dbReference>
<protein>
    <submittedName>
        <fullName evidence="2">Endothelial cell adhesion molecule</fullName>
    </submittedName>
</protein>
<dbReference type="GO" id="GO:0005912">
    <property type="term" value="C:adherens junction"/>
    <property type="evidence" value="ECO:0007669"/>
    <property type="project" value="Ensembl"/>
</dbReference>
<keyword evidence="3" id="KW-1185">Reference proteome</keyword>
<reference evidence="2" key="2">
    <citation type="submission" date="2025-09" db="UniProtKB">
        <authorList>
            <consortium name="Ensembl"/>
        </authorList>
    </citation>
    <scope>IDENTIFICATION</scope>
</reference>
<dbReference type="GO" id="GO:0098632">
    <property type="term" value="F:cell-cell adhesion mediator activity"/>
    <property type="evidence" value="ECO:0007669"/>
    <property type="project" value="Ensembl"/>
</dbReference>
<feature type="compositionally biased region" description="Polar residues" evidence="1">
    <location>
        <begin position="315"/>
        <end position="326"/>
    </location>
</feature>
<feature type="region of interest" description="Disordered" evidence="1">
    <location>
        <begin position="279"/>
        <end position="349"/>
    </location>
</feature>
<dbReference type="SUPFAM" id="SSF48726">
    <property type="entry name" value="Immunoglobulin"/>
    <property type="match status" value="2"/>
</dbReference>
<dbReference type="Ensembl" id="ENSCABT00000019862.1">
    <property type="protein sequence ID" value="ENSCABP00000018119.1"/>
    <property type="gene ID" value="ENSCABG00000013385.1"/>
</dbReference>
<name>A0A8C0H444_CHEAB</name>
<dbReference type="GO" id="GO:0007156">
    <property type="term" value="P:homophilic cell adhesion via plasma membrane adhesion molecules"/>
    <property type="evidence" value="ECO:0007669"/>
    <property type="project" value="Ensembl"/>
</dbReference>
<gene>
    <name evidence="2" type="primary">ESAM</name>
</gene>
<dbReference type="GO" id="GO:0032991">
    <property type="term" value="C:protein-containing complex"/>
    <property type="evidence" value="ECO:0007669"/>
    <property type="project" value="Ensembl"/>
</dbReference>
<dbReference type="GO" id="GO:0070830">
    <property type="term" value="P:bicellular tight junction assembly"/>
    <property type="evidence" value="ECO:0007669"/>
    <property type="project" value="Ensembl"/>
</dbReference>
<dbReference type="PANTHER" id="PTHR44549:SF1">
    <property type="entry name" value="ENDOTHELIAL CELL-SELECTIVE ADHESION MOLECULE"/>
    <property type="match status" value="1"/>
</dbReference>
<proteinExistence type="predicted"/>
<dbReference type="Proteomes" id="UP000694404">
    <property type="component" value="Unplaced"/>
</dbReference>
<evidence type="ECO:0000313" key="2">
    <source>
        <dbReference type="Ensembl" id="ENSCABP00000018119.1"/>
    </source>
</evidence>
<feature type="region of interest" description="Disordered" evidence="1">
    <location>
        <begin position="365"/>
        <end position="399"/>
    </location>
</feature>
<dbReference type="GeneTree" id="ENSGT00940000157231"/>
<reference evidence="2" key="1">
    <citation type="submission" date="2025-08" db="UniProtKB">
        <authorList>
            <consortium name="Ensembl"/>
        </authorList>
    </citation>
    <scope>IDENTIFICATION</scope>
</reference>
<dbReference type="GO" id="GO:0005923">
    <property type="term" value="C:bicellular tight junction"/>
    <property type="evidence" value="ECO:0007669"/>
    <property type="project" value="Ensembl"/>
</dbReference>
<dbReference type="GO" id="GO:0030833">
    <property type="term" value="P:regulation of actin filament polymerization"/>
    <property type="evidence" value="ECO:0007669"/>
    <property type="project" value="Ensembl"/>
</dbReference>
<feature type="compositionally biased region" description="Polar residues" evidence="1">
    <location>
        <begin position="366"/>
        <end position="385"/>
    </location>
</feature>
<dbReference type="InterPro" id="IPR013783">
    <property type="entry name" value="Ig-like_fold"/>
</dbReference>
<evidence type="ECO:0000256" key="1">
    <source>
        <dbReference type="SAM" id="MobiDB-lite"/>
    </source>
</evidence>
<dbReference type="Gene3D" id="2.60.40.10">
    <property type="entry name" value="Immunoglobulins"/>
    <property type="match status" value="1"/>
</dbReference>
<dbReference type="GO" id="GO:0008104">
    <property type="term" value="P:intracellular protein localization"/>
    <property type="evidence" value="ECO:0007669"/>
    <property type="project" value="Ensembl"/>
</dbReference>
<feature type="compositionally biased region" description="Polar residues" evidence="1">
    <location>
        <begin position="283"/>
        <end position="302"/>
    </location>
</feature>
<dbReference type="GO" id="GO:0005886">
    <property type="term" value="C:plasma membrane"/>
    <property type="evidence" value="ECO:0007669"/>
    <property type="project" value="Ensembl"/>
</dbReference>
<accession>A0A8C0H444</accession>
<evidence type="ECO:0000313" key="3">
    <source>
        <dbReference type="Proteomes" id="UP000694404"/>
    </source>
</evidence>